<dbReference type="SUPFAM" id="SSF53474">
    <property type="entry name" value="alpha/beta-Hydrolases"/>
    <property type="match status" value="1"/>
</dbReference>
<dbReference type="AlphaFoldDB" id="A0A542E3M6"/>
<comment type="caution">
    <text evidence="3">The sequence shown here is derived from an EMBL/GenBank/DDBJ whole genome shotgun (WGS) entry which is preliminary data.</text>
</comment>
<accession>A0A542E3M6</accession>
<dbReference type="InterPro" id="IPR000073">
    <property type="entry name" value="AB_hydrolase_1"/>
</dbReference>
<dbReference type="GO" id="GO:0003824">
    <property type="term" value="F:catalytic activity"/>
    <property type="evidence" value="ECO:0007669"/>
    <property type="project" value="UniProtKB-ARBA"/>
</dbReference>
<keyword evidence="4" id="KW-1185">Reference proteome</keyword>
<proteinExistence type="predicted"/>
<name>A0A542E3M6_9MICO</name>
<evidence type="ECO:0000313" key="4">
    <source>
        <dbReference type="Proteomes" id="UP000317893"/>
    </source>
</evidence>
<protein>
    <submittedName>
        <fullName evidence="3">Pimeloyl-ACP methyl ester carboxylesterase</fullName>
    </submittedName>
</protein>
<dbReference type="PANTHER" id="PTHR43433">
    <property type="entry name" value="HYDROLASE, ALPHA/BETA FOLD FAMILY PROTEIN"/>
    <property type="match status" value="1"/>
</dbReference>
<dbReference type="InterPro" id="IPR050471">
    <property type="entry name" value="AB_hydrolase"/>
</dbReference>
<evidence type="ECO:0000256" key="1">
    <source>
        <dbReference type="SAM" id="MobiDB-lite"/>
    </source>
</evidence>
<dbReference type="Proteomes" id="UP000317893">
    <property type="component" value="Unassembled WGS sequence"/>
</dbReference>
<sequence length="328" mass="34418">MTRVSTPTPPTSPTTPSPSDAIDRPGPPAAPADGWHATTLEVGGRRLAVHDTGQTDRPALVLHAGTPSTFVTEPSLLEAADRAGVRLVTWARPGYRGSDRRPGRTVADVVDDARAVLDHLGIERCATLGHSGGGPHTLAMGALLPERVAAVACVAGVAPYDAPGLDWLAGMGESNVVEFGACLQGEEPLRALLQEWLPGLAHVTGAELVQEWRTLLPPVDVAVMTDELGEEFAAGTRWCLAGGIDGWLDDDLAFARPWGVDLGAMTVPVSVWQGSEDLMVPAAHGPVLVAMIPGAEARLLDGEGHLSIAAGKVDEQLAWLRDRLVERG</sequence>
<evidence type="ECO:0000313" key="3">
    <source>
        <dbReference type="EMBL" id="TQJ09925.1"/>
    </source>
</evidence>
<evidence type="ECO:0000259" key="2">
    <source>
        <dbReference type="Pfam" id="PF00561"/>
    </source>
</evidence>
<gene>
    <name evidence="3" type="ORF">FB458_3041</name>
</gene>
<feature type="compositionally biased region" description="Pro residues" evidence="1">
    <location>
        <begin position="7"/>
        <end position="16"/>
    </location>
</feature>
<dbReference type="InterPro" id="IPR029058">
    <property type="entry name" value="AB_hydrolase_fold"/>
</dbReference>
<dbReference type="EMBL" id="VFMN01000001">
    <property type="protein sequence ID" value="TQJ09925.1"/>
    <property type="molecule type" value="Genomic_DNA"/>
</dbReference>
<dbReference type="PANTHER" id="PTHR43433:SF5">
    <property type="entry name" value="AB HYDROLASE-1 DOMAIN-CONTAINING PROTEIN"/>
    <property type="match status" value="1"/>
</dbReference>
<dbReference type="Pfam" id="PF00561">
    <property type="entry name" value="Abhydrolase_1"/>
    <property type="match status" value="1"/>
</dbReference>
<feature type="domain" description="AB hydrolase-1" evidence="2">
    <location>
        <begin position="58"/>
        <end position="307"/>
    </location>
</feature>
<organism evidence="3 4">
    <name type="scientific">Lapillicoccus jejuensis</name>
    <dbReference type="NCBI Taxonomy" id="402171"/>
    <lineage>
        <taxon>Bacteria</taxon>
        <taxon>Bacillati</taxon>
        <taxon>Actinomycetota</taxon>
        <taxon>Actinomycetes</taxon>
        <taxon>Micrococcales</taxon>
        <taxon>Intrasporangiaceae</taxon>
        <taxon>Lapillicoccus</taxon>
    </lineage>
</organism>
<feature type="region of interest" description="Disordered" evidence="1">
    <location>
        <begin position="1"/>
        <end position="34"/>
    </location>
</feature>
<reference evidence="3 4" key="1">
    <citation type="submission" date="2019-06" db="EMBL/GenBank/DDBJ databases">
        <title>Sequencing the genomes of 1000 actinobacteria strains.</title>
        <authorList>
            <person name="Klenk H.-P."/>
        </authorList>
    </citation>
    <scope>NUCLEOTIDE SEQUENCE [LARGE SCALE GENOMIC DNA]</scope>
    <source>
        <strain evidence="3 4">DSM 18607</strain>
    </source>
</reference>
<dbReference type="Gene3D" id="3.40.50.1820">
    <property type="entry name" value="alpha/beta hydrolase"/>
    <property type="match status" value="1"/>
</dbReference>